<keyword evidence="3" id="KW-0536">Nodulation</keyword>
<feature type="domain" description="ABC transporter" evidence="7">
    <location>
        <begin position="42"/>
        <end position="275"/>
    </location>
</feature>
<evidence type="ECO:0000256" key="3">
    <source>
        <dbReference type="ARBA" id="ARBA00022458"/>
    </source>
</evidence>
<dbReference type="InterPro" id="IPR003439">
    <property type="entry name" value="ABC_transporter-like_ATP-bd"/>
</dbReference>
<dbReference type="AlphaFoldDB" id="A0A451AWV4"/>
<proteinExistence type="inferred from homology"/>
<evidence type="ECO:0000313" key="9">
    <source>
        <dbReference type="EMBL" id="VFK70530.1"/>
    </source>
</evidence>
<sequence length="358" mass="39818">MIDSNRSVKPNSSVAGLRDSGRIKKVERPDDRTEENRFDPIIEIRELTKVYGKAGNTARPALDHVTLAIPRGSLFGLLGPNGAGKSTLINIMAGLTVKTSGSVSILGMNIDREPRNAKAAIGVVPQEINLGRFVRPAELLEDQAGLYGLRRAERRTDEILKITGLYDKRDSYIQALSGGMKRRLLVAKAMVHNPPVLVLDEPTAGVDIELRRQLWDTVREMNRRGTTILLTTHYLEEAEELCDHIAVINHGRVVVNEDKSSLLARLGTKYLKLHLHNAIDPIPEVLSPYNPFHETKEDGSVWLTLHYPPNVTEAGDILIAIGEARLSVIDLTMEETDLEDVFLHLVRESDIQSSNRLL</sequence>
<name>A0A451AWV4_9GAMM</name>
<keyword evidence="2" id="KW-0813">Transport</keyword>
<dbReference type="SUPFAM" id="SSF52540">
    <property type="entry name" value="P-loop containing nucleoside triphosphate hydrolases"/>
    <property type="match status" value="1"/>
</dbReference>
<evidence type="ECO:0000256" key="1">
    <source>
        <dbReference type="ARBA" id="ARBA00005417"/>
    </source>
</evidence>
<dbReference type="GO" id="GO:0016887">
    <property type="term" value="F:ATP hydrolysis activity"/>
    <property type="evidence" value="ECO:0007669"/>
    <property type="project" value="InterPro"/>
</dbReference>
<feature type="compositionally biased region" description="Basic and acidic residues" evidence="6">
    <location>
        <begin position="19"/>
        <end position="34"/>
    </location>
</feature>
<dbReference type="EMBL" id="CAADFZ010000025">
    <property type="protein sequence ID" value="VFK62585.1"/>
    <property type="molecule type" value="Genomic_DNA"/>
</dbReference>
<evidence type="ECO:0000256" key="6">
    <source>
        <dbReference type="SAM" id="MobiDB-lite"/>
    </source>
</evidence>
<comment type="similarity">
    <text evidence="1">Belongs to the ABC transporter superfamily.</text>
</comment>
<dbReference type="PANTHER" id="PTHR42711">
    <property type="entry name" value="ABC TRANSPORTER ATP-BINDING PROTEIN"/>
    <property type="match status" value="1"/>
</dbReference>
<organism evidence="9">
    <name type="scientific">Candidatus Kentrum sp. UNK</name>
    <dbReference type="NCBI Taxonomy" id="2126344"/>
    <lineage>
        <taxon>Bacteria</taxon>
        <taxon>Pseudomonadati</taxon>
        <taxon>Pseudomonadota</taxon>
        <taxon>Gammaproteobacteria</taxon>
        <taxon>Candidatus Kentrum</taxon>
    </lineage>
</organism>
<dbReference type="PANTHER" id="PTHR42711:SF5">
    <property type="entry name" value="ABC TRANSPORTER ATP-BINDING PROTEIN NATA"/>
    <property type="match status" value="1"/>
</dbReference>
<dbReference type="Pfam" id="PF00005">
    <property type="entry name" value="ABC_tran"/>
    <property type="match status" value="1"/>
</dbReference>
<dbReference type="PROSITE" id="PS50893">
    <property type="entry name" value="ABC_TRANSPORTER_2"/>
    <property type="match status" value="1"/>
</dbReference>
<evidence type="ECO:0000256" key="2">
    <source>
        <dbReference type="ARBA" id="ARBA00022448"/>
    </source>
</evidence>
<reference evidence="9" key="1">
    <citation type="submission" date="2019-02" db="EMBL/GenBank/DDBJ databases">
        <authorList>
            <person name="Gruber-Vodicka R. H."/>
            <person name="Seah K. B. B."/>
        </authorList>
    </citation>
    <scope>NUCLEOTIDE SEQUENCE</scope>
    <source>
        <strain evidence="9">BECK_BY19</strain>
        <strain evidence="8">BECK_BY8</strain>
    </source>
</reference>
<gene>
    <name evidence="8" type="ORF">BECKUNK1418G_GA0071005_102521</name>
    <name evidence="9" type="ORF">BECKUNK1418H_GA0071006_10317</name>
</gene>
<dbReference type="InterPro" id="IPR027417">
    <property type="entry name" value="P-loop_NTPase"/>
</dbReference>
<dbReference type="InterPro" id="IPR017871">
    <property type="entry name" value="ABC_transporter-like_CS"/>
</dbReference>
<keyword evidence="5 9" id="KW-0067">ATP-binding</keyword>
<dbReference type="Gene3D" id="3.40.50.300">
    <property type="entry name" value="P-loop containing nucleotide triphosphate hydrolases"/>
    <property type="match status" value="1"/>
</dbReference>
<feature type="region of interest" description="Disordered" evidence="6">
    <location>
        <begin position="1"/>
        <end position="34"/>
    </location>
</feature>
<dbReference type="GO" id="GO:0005524">
    <property type="term" value="F:ATP binding"/>
    <property type="evidence" value="ECO:0007669"/>
    <property type="project" value="UniProtKB-KW"/>
</dbReference>
<keyword evidence="4" id="KW-0547">Nucleotide-binding</keyword>
<evidence type="ECO:0000256" key="4">
    <source>
        <dbReference type="ARBA" id="ARBA00022741"/>
    </source>
</evidence>
<feature type="compositionally biased region" description="Polar residues" evidence="6">
    <location>
        <begin position="1"/>
        <end position="14"/>
    </location>
</feature>
<dbReference type="InterPro" id="IPR003593">
    <property type="entry name" value="AAA+_ATPase"/>
</dbReference>
<evidence type="ECO:0000313" key="8">
    <source>
        <dbReference type="EMBL" id="VFK62585.1"/>
    </source>
</evidence>
<dbReference type="PROSITE" id="PS00211">
    <property type="entry name" value="ABC_TRANSPORTER_1"/>
    <property type="match status" value="1"/>
</dbReference>
<dbReference type="InterPro" id="IPR050763">
    <property type="entry name" value="ABC_transporter_ATP-binding"/>
</dbReference>
<evidence type="ECO:0000259" key="7">
    <source>
        <dbReference type="PROSITE" id="PS50893"/>
    </source>
</evidence>
<dbReference type="SMART" id="SM00382">
    <property type="entry name" value="AAA"/>
    <property type="match status" value="1"/>
</dbReference>
<accession>A0A451AWV4</accession>
<protein>
    <submittedName>
        <fullName evidence="9">ABC-2 type transport system ATP-binding protein</fullName>
    </submittedName>
</protein>
<evidence type="ECO:0000256" key="5">
    <source>
        <dbReference type="ARBA" id="ARBA00022840"/>
    </source>
</evidence>
<dbReference type="EMBL" id="CAADGD010000031">
    <property type="protein sequence ID" value="VFK70530.1"/>
    <property type="molecule type" value="Genomic_DNA"/>
</dbReference>